<protein>
    <submittedName>
        <fullName evidence="1">Uncharacterized protein</fullName>
    </submittedName>
</protein>
<reference evidence="1 2" key="1">
    <citation type="journal article" date="2024" name="Commun. Biol.">
        <title>Comparative genomic analysis of thermophilic fungi reveals convergent evolutionary adaptations and gene losses.</title>
        <authorList>
            <person name="Steindorff A.S."/>
            <person name="Aguilar-Pontes M.V."/>
            <person name="Robinson A.J."/>
            <person name="Andreopoulos B."/>
            <person name="LaButti K."/>
            <person name="Kuo A."/>
            <person name="Mondo S."/>
            <person name="Riley R."/>
            <person name="Otillar R."/>
            <person name="Haridas S."/>
            <person name="Lipzen A."/>
            <person name="Grimwood J."/>
            <person name="Schmutz J."/>
            <person name="Clum A."/>
            <person name="Reid I.D."/>
            <person name="Moisan M.C."/>
            <person name="Butler G."/>
            <person name="Nguyen T.T.M."/>
            <person name="Dewar K."/>
            <person name="Conant G."/>
            <person name="Drula E."/>
            <person name="Henrissat B."/>
            <person name="Hansel C."/>
            <person name="Singer S."/>
            <person name="Hutchinson M.I."/>
            <person name="de Vries R.P."/>
            <person name="Natvig D.O."/>
            <person name="Powell A.J."/>
            <person name="Tsang A."/>
            <person name="Grigoriev I.V."/>
        </authorList>
    </citation>
    <scope>NUCLEOTIDE SEQUENCE [LARGE SCALE GENOMIC DNA]</scope>
    <source>
        <strain evidence="1 2">CBS 620.91</strain>
    </source>
</reference>
<organism evidence="1 2">
    <name type="scientific">Humicola insolens</name>
    <name type="common">Soft-rot fungus</name>
    <dbReference type="NCBI Taxonomy" id="85995"/>
    <lineage>
        <taxon>Eukaryota</taxon>
        <taxon>Fungi</taxon>
        <taxon>Dikarya</taxon>
        <taxon>Ascomycota</taxon>
        <taxon>Pezizomycotina</taxon>
        <taxon>Sordariomycetes</taxon>
        <taxon>Sordariomycetidae</taxon>
        <taxon>Sordariales</taxon>
        <taxon>Chaetomiaceae</taxon>
        <taxon>Mycothermus</taxon>
    </lineage>
</organism>
<evidence type="ECO:0000313" key="2">
    <source>
        <dbReference type="Proteomes" id="UP001583172"/>
    </source>
</evidence>
<evidence type="ECO:0000313" key="1">
    <source>
        <dbReference type="EMBL" id="KAL1837402.1"/>
    </source>
</evidence>
<accession>A0ABR3V6K6</accession>
<dbReference type="EMBL" id="JAZGSY010000298">
    <property type="protein sequence ID" value="KAL1837402.1"/>
    <property type="molecule type" value="Genomic_DNA"/>
</dbReference>
<name>A0ABR3V6K6_HUMIN</name>
<comment type="caution">
    <text evidence="1">The sequence shown here is derived from an EMBL/GenBank/DDBJ whole genome shotgun (WGS) entry which is preliminary data.</text>
</comment>
<dbReference type="Proteomes" id="UP001583172">
    <property type="component" value="Unassembled WGS sequence"/>
</dbReference>
<gene>
    <name evidence="1" type="ORF">VTJ49DRAFT_3926</name>
</gene>
<keyword evidence="2" id="KW-1185">Reference proteome</keyword>
<proteinExistence type="predicted"/>
<sequence length="92" mass="10199">MRALESDSSRASSGGIVLGHQGENLGLNAGGGHEERIRLCCICCNCQISGKIDAVESFHNISWLELQILRRERLCNGLWHLQTHNQDAKKIT</sequence>